<dbReference type="EMBL" id="CP000504">
    <property type="protein sequence ID" value="ABL88522.1"/>
    <property type="molecule type" value="Genomic_DNA"/>
</dbReference>
<evidence type="ECO:0000313" key="1">
    <source>
        <dbReference type="EMBL" id="ABL88522.1"/>
    </source>
</evidence>
<dbReference type="STRING" id="384616.Pisl_1360"/>
<accession>A1RU90</accession>
<dbReference type="GeneID" id="4616666"/>
<dbReference type="RefSeq" id="WP_011763097.1">
    <property type="nucleotide sequence ID" value="NC_008701.1"/>
</dbReference>
<dbReference type="AlphaFoldDB" id="A1RU90"/>
<protein>
    <submittedName>
        <fullName evidence="1">Uncharacterized protein</fullName>
    </submittedName>
</protein>
<proteinExistence type="predicted"/>
<sequence length="89" mass="10187">MSWGIFVDAARIYIVVTDRACGEKIMRAVEDLTRQYGAELIFLKGKYIQTADRMDGGADREATRWRATGETETDVWKDSCHRGWSRPSN</sequence>
<dbReference type="KEGG" id="pis:Pisl_1360"/>
<reference evidence="1" key="1">
    <citation type="submission" date="2006-12" db="EMBL/GenBank/DDBJ databases">
        <title>Complete sequence of Pyrobaculum islandicum DSM 4184.</title>
        <authorList>
            <person name="Copeland A."/>
            <person name="Lucas S."/>
            <person name="Lapidus A."/>
            <person name="Barry K."/>
            <person name="Detter J.C."/>
            <person name="Glavina del Rio T."/>
            <person name="Dalin E."/>
            <person name="Tice H."/>
            <person name="Pitluck S."/>
            <person name="Meincke L."/>
            <person name="Brettin T."/>
            <person name="Bruce D."/>
            <person name="Han C."/>
            <person name="Tapia R."/>
            <person name="Gilna P."/>
            <person name="Schmutz J."/>
            <person name="Larimer F."/>
            <person name="Land M."/>
            <person name="Hauser L."/>
            <person name="Kyrpides N."/>
            <person name="Mikhailova N."/>
            <person name="Cozen A.E."/>
            <person name="Fitz-Gibbon S.T."/>
            <person name="House C.H."/>
            <person name="Saltikov C."/>
            <person name="Lowe T."/>
            <person name="Richardson P."/>
        </authorList>
    </citation>
    <scope>NUCLEOTIDE SEQUENCE [LARGE SCALE GENOMIC DNA]</scope>
    <source>
        <strain evidence="1">DSM 4184</strain>
    </source>
</reference>
<keyword evidence="2" id="KW-1185">Reference proteome</keyword>
<name>A1RU90_PYRIL</name>
<gene>
    <name evidence="1" type="ordered locus">Pisl_1360</name>
</gene>
<dbReference type="Proteomes" id="UP000002595">
    <property type="component" value="Chromosome"/>
</dbReference>
<evidence type="ECO:0000313" key="2">
    <source>
        <dbReference type="Proteomes" id="UP000002595"/>
    </source>
</evidence>
<dbReference type="HOGENOM" id="CLU_2447787_0_0_2"/>
<organism evidence="1 2">
    <name type="scientific">Pyrobaculum islandicum (strain DSM 4184 / JCM 9189 / GEO3)</name>
    <dbReference type="NCBI Taxonomy" id="384616"/>
    <lineage>
        <taxon>Archaea</taxon>
        <taxon>Thermoproteota</taxon>
        <taxon>Thermoprotei</taxon>
        <taxon>Thermoproteales</taxon>
        <taxon>Thermoproteaceae</taxon>
        <taxon>Pyrobaculum</taxon>
    </lineage>
</organism>
<dbReference type="eggNOG" id="arCOG09839">
    <property type="taxonomic scope" value="Archaea"/>
</dbReference>